<proteinExistence type="predicted"/>
<dbReference type="RefSeq" id="WP_386707621.1">
    <property type="nucleotide sequence ID" value="NZ_JBHXIJ010000006.1"/>
</dbReference>
<dbReference type="Proteomes" id="UP001598448">
    <property type="component" value="Unassembled WGS sequence"/>
</dbReference>
<comment type="caution">
    <text evidence="2">The sequence shown here is derived from an EMBL/GenBank/DDBJ whole genome shotgun (WGS) entry which is preliminary data.</text>
</comment>
<gene>
    <name evidence="2" type="ORF">ACFWJN_02150</name>
</gene>
<evidence type="ECO:0000313" key="3">
    <source>
        <dbReference type="Proteomes" id="UP001598448"/>
    </source>
</evidence>
<protein>
    <submittedName>
        <fullName evidence="2">Uncharacterized protein</fullName>
    </submittedName>
</protein>
<accession>A0ABW6FDZ1</accession>
<organism evidence="2 3">
    <name type="scientific">Streptomyces albidochromogenes</name>
    <dbReference type="NCBI Taxonomy" id="329524"/>
    <lineage>
        <taxon>Bacteria</taxon>
        <taxon>Bacillati</taxon>
        <taxon>Actinomycetota</taxon>
        <taxon>Actinomycetes</taxon>
        <taxon>Kitasatosporales</taxon>
        <taxon>Streptomycetaceae</taxon>
        <taxon>Streptomyces</taxon>
    </lineage>
</organism>
<dbReference type="EMBL" id="JBHXIJ010000006">
    <property type="protein sequence ID" value="MFD5097777.1"/>
    <property type="molecule type" value="Genomic_DNA"/>
</dbReference>
<feature type="region of interest" description="Disordered" evidence="1">
    <location>
        <begin position="226"/>
        <end position="279"/>
    </location>
</feature>
<name>A0ABW6FDZ1_9ACTN</name>
<reference evidence="2 3" key="1">
    <citation type="submission" date="2024-09" db="EMBL/GenBank/DDBJ databases">
        <title>The Natural Products Discovery Center: Release of the First 8490 Sequenced Strains for Exploring Actinobacteria Biosynthetic Diversity.</title>
        <authorList>
            <person name="Kalkreuter E."/>
            <person name="Kautsar S.A."/>
            <person name="Yang D."/>
            <person name="Bader C.D."/>
            <person name="Teijaro C.N."/>
            <person name="Fluegel L."/>
            <person name="Davis C.M."/>
            <person name="Simpson J.R."/>
            <person name="Lauterbach L."/>
            <person name="Steele A.D."/>
            <person name="Gui C."/>
            <person name="Meng S."/>
            <person name="Li G."/>
            <person name="Viehrig K."/>
            <person name="Ye F."/>
            <person name="Su P."/>
            <person name="Kiefer A.F."/>
            <person name="Nichols A."/>
            <person name="Cepeda A.J."/>
            <person name="Yan W."/>
            <person name="Fan B."/>
            <person name="Jiang Y."/>
            <person name="Adhikari A."/>
            <person name="Zheng C.-J."/>
            <person name="Schuster L."/>
            <person name="Cowan T.M."/>
            <person name="Smanski M.J."/>
            <person name="Chevrette M.G."/>
            <person name="De Carvalho L.P.S."/>
            <person name="Shen B."/>
        </authorList>
    </citation>
    <scope>NUCLEOTIDE SEQUENCE [LARGE SCALE GENOMIC DNA]</scope>
    <source>
        <strain evidence="2 3">NPDC058348</strain>
    </source>
</reference>
<sequence>MLCDGVRLPSEAGVLWFGVRLPSEPGVLWFGVRLPSLPGVVWFGVRPSPATGGAPGVRVFGVPGVFPLGLVTGPGVAPGVRPSVDSVGVRGGVDGVGFGVEAGPVPVGLGVPGVAEGVLAGPCEGLGLVGLVLDGEPPGVVFVPVRAPAPPSAAVDGGVGEVGMEELPSGRGPAEVDGSAAVGVGAALDWVGMLAARLSMLVLIEPPLLVEEGVLPPVGVGADCGVGEVRPPGEDEPPRLSPELGVLLPVSADGDGDGDGDGPLGAGSSKSDSVGRAGELEEEGFCAVSEVLGEELDVPLPLSVLGRFPRSGAL</sequence>
<evidence type="ECO:0000313" key="2">
    <source>
        <dbReference type="EMBL" id="MFD5097777.1"/>
    </source>
</evidence>
<evidence type="ECO:0000256" key="1">
    <source>
        <dbReference type="SAM" id="MobiDB-lite"/>
    </source>
</evidence>
<keyword evidence="3" id="KW-1185">Reference proteome</keyword>